<keyword evidence="3" id="KW-1185">Reference proteome</keyword>
<dbReference type="SUPFAM" id="SSF53098">
    <property type="entry name" value="Ribonuclease H-like"/>
    <property type="match status" value="1"/>
</dbReference>
<dbReference type="InterPro" id="IPR012337">
    <property type="entry name" value="RNaseH-like_sf"/>
</dbReference>
<dbReference type="Gene3D" id="3.30.420.10">
    <property type="entry name" value="Ribonuclease H-like superfamily/Ribonuclease H"/>
    <property type="match status" value="1"/>
</dbReference>
<dbReference type="InParanoid" id="C5LTX4"/>
<dbReference type="GO" id="GO:0003676">
    <property type="term" value="F:nucleic acid binding"/>
    <property type="evidence" value="ECO:0007669"/>
    <property type="project" value="InterPro"/>
</dbReference>
<name>C5LTX4_PERM5</name>
<evidence type="ECO:0000313" key="3">
    <source>
        <dbReference type="Proteomes" id="UP000007800"/>
    </source>
</evidence>
<sequence>MEKLVEEYPYIAVDGCFPGVVARPTGPFKNDTERNYEIIRTNMSLVKILQLSLAFSNKNGEVAGHPGDVRRANGSDRPPPACVWKINFHFDVRKDIYCAETLKLLREPTKKGGAGIDLKAHLKRGVSVERFSELITGSGLVLSPDVTWITASGGFLFAGLVKMLSGQALPKAEVEFSEMCYEYFPHIWDMRLIRRGSSRCGMGMSRGGGAPHACASSEKANLEVETPSTLTLLENFFRYDGRSGRMMSSSSDDSSEPPPAVLPFSAMQRRATTTKWWLASGGGGKEIRRKSQFGLEEFSALNLESPASVWQDKGEEVISWRVKLRTEVEAEYEEATSENKEGSADAITTPAMKKEQPNGVVQTPPPPPPGRPPPLDARSTSGSNASPVDRGEEEGPPRYKHPLRHPKYPNGAPPPMYTKEVRIAGLVGIDSGCLMLRDTFRVSPPEGRC</sequence>
<protein>
    <submittedName>
        <fullName evidence="2">Ccr4-associated factor, putative</fullName>
    </submittedName>
</protein>
<organism evidence="3">
    <name type="scientific">Perkinsus marinus (strain ATCC 50983 / TXsc)</name>
    <dbReference type="NCBI Taxonomy" id="423536"/>
    <lineage>
        <taxon>Eukaryota</taxon>
        <taxon>Sar</taxon>
        <taxon>Alveolata</taxon>
        <taxon>Perkinsozoa</taxon>
        <taxon>Perkinsea</taxon>
        <taxon>Perkinsida</taxon>
        <taxon>Perkinsidae</taxon>
        <taxon>Perkinsus</taxon>
    </lineage>
</organism>
<dbReference type="GeneID" id="9051787"/>
<feature type="region of interest" description="Disordered" evidence="1">
    <location>
        <begin position="331"/>
        <end position="416"/>
    </location>
</feature>
<dbReference type="EMBL" id="GG685423">
    <property type="protein sequence ID" value="EEQ99772.1"/>
    <property type="molecule type" value="Genomic_DNA"/>
</dbReference>
<feature type="compositionally biased region" description="Basic residues" evidence="1">
    <location>
        <begin position="398"/>
        <end position="407"/>
    </location>
</feature>
<dbReference type="GO" id="GO:0030014">
    <property type="term" value="C:CCR4-NOT complex"/>
    <property type="evidence" value="ECO:0007669"/>
    <property type="project" value="InterPro"/>
</dbReference>
<dbReference type="InterPro" id="IPR036397">
    <property type="entry name" value="RNaseH_sf"/>
</dbReference>
<gene>
    <name evidence="2" type="ORF">Pmar_PMAR020229</name>
</gene>
<proteinExistence type="predicted"/>
<reference evidence="2 3" key="1">
    <citation type="submission" date="2008-07" db="EMBL/GenBank/DDBJ databases">
        <authorList>
            <person name="El-Sayed N."/>
            <person name="Caler E."/>
            <person name="Inman J."/>
            <person name="Amedeo P."/>
            <person name="Hass B."/>
            <person name="Wortman J."/>
        </authorList>
    </citation>
    <scope>NUCLEOTIDE SEQUENCE [LARGE SCALE GENOMIC DNA]</scope>
    <source>
        <strain evidence="3">ATCC 50983 / TXsc</strain>
    </source>
</reference>
<feature type="compositionally biased region" description="Pro residues" evidence="1">
    <location>
        <begin position="363"/>
        <end position="375"/>
    </location>
</feature>
<dbReference type="RefSeq" id="XP_002767055.1">
    <property type="nucleotide sequence ID" value="XM_002767009.1"/>
</dbReference>
<dbReference type="GO" id="GO:0004535">
    <property type="term" value="F:poly(A)-specific ribonuclease activity"/>
    <property type="evidence" value="ECO:0007669"/>
    <property type="project" value="InterPro"/>
</dbReference>
<dbReference type="AlphaFoldDB" id="C5LTX4"/>
<dbReference type="InterPro" id="IPR039637">
    <property type="entry name" value="CNOT7/CNOT8/Pop2"/>
</dbReference>
<accession>C5LTX4</accession>
<dbReference type="PANTHER" id="PTHR10797">
    <property type="entry name" value="CCR4-NOT TRANSCRIPTION COMPLEX SUBUNIT"/>
    <property type="match status" value="1"/>
</dbReference>
<dbReference type="OrthoDB" id="1164111at2759"/>
<evidence type="ECO:0000313" key="2">
    <source>
        <dbReference type="EMBL" id="EEQ99772.1"/>
    </source>
</evidence>
<evidence type="ECO:0000256" key="1">
    <source>
        <dbReference type="SAM" id="MobiDB-lite"/>
    </source>
</evidence>
<dbReference type="Proteomes" id="UP000007800">
    <property type="component" value="Unassembled WGS sequence"/>
</dbReference>